<dbReference type="EMBL" id="CM023489">
    <property type="protein sequence ID" value="KAH6922505.1"/>
    <property type="molecule type" value="Genomic_DNA"/>
</dbReference>
<comment type="caution">
    <text evidence="1">The sequence shown here is derived from an EMBL/GenBank/DDBJ whole genome shotgun (WGS) entry which is preliminary data.</text>
</comment>
<reference evidence="1" key="1">
    <citation type="submission" date="2020-05" db="EMBL/GenBank/DDBJ databases">
        <title>Large-scale comparative analyses of tick genomes elucidate their genetic diversity and vector capacities.</title>
        <authorList>
            <person name="Jia N."/>
            <person name="Wang J."/>
            <person name="Shi W."/>
            <person name="Du L."/>
            <person name="Sun Y."/>
            <person name="Zhan W."/>
            <person name="Jiang J."/>
            <person name="Wang Q."/>
            <person name="Zhang B."/>
            <person name="Ji P."/>
            <person name="Sakyi L.B."/>
            <person name="Cui X."/>
            <person name="Yuan T."/>
            <person name="Jiang B."/>
            <person name="Yang W."/>
            <person name="Lam T.T.-Y."/>
            <person name="Chang Q."/>
            <person name="Ding S."/>
            <person name="Wang X."/>
            <person name="Zhu J."/>
            <person name="Ruan X."/>
            <person name="Zhao L."/>
            <person name="Wei J."/>
            <person name="Que T."/>
            <person name="Du C."/>
            <person name="Cheng J."/>
            <person name="Dai P."/>
            <person name="Han X."/>
            <person name="Huang E."/>
            <person name="Gao Y."/>
            <person name="Liu J."/>
            <person name="Shao H."/>
            <person name="Ye R."/>
            <person name="Li L."/>
            <person name="Wei W."/>
            <person name="Wang X."/>
            <person name="Wang C."/>
            <person name="Yang T."/>
            <person name="Huo Q."/>
            <person name="Li W."/>
            <person name="Guo W."/>
            <person name="Chen H."/>
            <person name="Zhou L."/>
            <person name="Ni X."/>
            <person name="Tian J."/>
            <person name="Zhou Y."/>
            <person name="Sheng Y."/>
            <person name="Liu T."/>
            <person name="Pan Y."/>
            <person name="Xia L."/>
            <person name="Li J."/>
            <person name="Zhao F."/>
            <person name="Cao W."/>
        </authorList>
    </citation>
    <scope>NUCLEOTIDE SEQUENCE</scope>
    <source>
        <strain evidence="1">Hyas-2018</strain>
    </source>
</reference>
<name>A0ACB7RK15_HYAAI</name>
<accession>A0ACB7RK15</accession>
<keyword evidence="2" id="KW-1185">Reference proteome</keyword>
<evidence type="ECO:0000313" key="1">
    <source>
        <dbReference type="EMBL" id="KAH6922505.1"/>
    </source>
</evidence>
<gene>
    <name evidence="1" type="ORF">HPB50_015165</name>
</gene>
<dbReference type="Proteomes" id="UP000821845">
    <property type="component" value="Chromosome 9"/>
</dbReference>
<proteinExistence type="predicted"/>
<protein>
    <submittedName>
        <fullName evidence="1">Uncharacterized protein</fullName>
    </submittedName>
</protein>
<sequence>MHWMKGHGMMPIWCGKHQTLNVSLFISQNMASSSRQTKGKVAFTPQYIAGMQRLCRLARPTVHEVSSIVNVEFRHALEGEKPEAPPKPTVPPLPSQGGGLKASKKRGAGGKSQAQKSSKDDGGDGGGGVARTDEAGYTRSCTWQRDVQRCWLIRDLEAWNLILSKTCFELREHKWGELTLQGYTPTDNSEPAIRDVLRASLLMHLLLMKHRCVLRVVWDQTTNKIEPALFWHSIKTCNRPFDYIEFHSDDAHFVGIATQADGTLWCHSLFHAKTLSALTLFRTYFDGEVAKKLGTYVQDSTTLTKIVFKHVQINGSKALNPSAVLIAAARSPTLKTLSVSDCIIKACDISAMVRCLRSDWEAPGGSQVVTATPVSRLERLAFFRCVCIEAHVEVFYAGLIGGKRFSLSR</sequence>
<organism evidence="1 2">
    <name type="scientific">Hyalomma asiaticum</name>
    <name type="common">Tick</name>
    <dbReference type="NCBI Taxonomy" id="266040"/>
    <lineage>
        <taxon>Eukaryota</taxon>
        <taxon>Metazoa</taxon>
        <taxon>Ecdysozoa</taxon>
        <taxon>Arthropoda</taxon>
        <taxon>Chelicerata</taxon>
        <taxon>Arachnida</taxon>
        <taxon>Acari</taxon>
        <taxon>Parasitiformes</taxon>
        <taxon>Ixodida</taxon>
        <taxon>Ixodoidea</taxon>
        <taxon>Ixodidae</taxon>
        <taxon>Hyalomminae</taxon>
        <taxon>Hyalomma</taxon>
    </lineage>
</organism>
<evidence type="ECO:0000313" key="2">
    <source>
        <dbReference type="Proteomes" id="UP000821845"/>
    </source>
</evidence>